<comment type="caution">
    <text evidence="2">The sequence shown here is derived from an EMBL/GenBank/DDBJ whole genome shotgun (WGS) entry which is preliminary data.</text>
</comment>
<proteinExistence type="predicted"/>
<dbReference type="EMBL" id="JAYMYQ010000004">
    <property type="protein sequence ID" value="KAK7339782.1"/>
    <property type="molecule type" value="Genomic_DNA"/>
</dbReference>
<gene>
    <name evidence="2" type="ORF">VNO77_20465</name>
</gene>
<keyword evidence="3" id="KW-1185">Reference proteome</keyword>
<evidence type="ECO:0000313" key="3">
    <source>
        <dbReference type="Proteomes" id="UP001367508"/>
    </source>
</evidence>
<organism evidence="2 3">
    <name type="scientific">Canavalia gladiata</name>
    <name type="common">Sword bean</name>
    <name type="synonym">Dolichos gladiatus</name>
    <dbReference type="NCBI Taxonomy" id="3824"/>
    <lineage>
        <taxon>Eukaryota</taxon>
        <taxon>Viridiplantae</taxon>
        <taxon>Streptophyta</taxon>
        <taxon>Embryophyta</taxon>
        <taxon>Tracheophyta</taxon>
        <taxon>Spermatophyta</taxon>
        <taxon>Magnoliopsida</taxon>
        <taxon>eudicotyledons</taxon>
        <taxon>Gunneridae</taxon>
        <taxon>Pentapetalae</taxon>
        <taxon>rosids</taxon>
        <taxon>fabids</taxon>
        <taxon>Fabales</taxon>
        <taxon>Fabaceae</taxon>
        <taxon>Papilionoideae</taxon>
        <taxon>50 kb inversion clade</taxon>
        <taxon>NPAAA clade</taxon>
        <taxon>indigoferoid/millettioid clade</taxon>
        <taxon>Phaseoleae</taxon>
        <taxon>Canavalia</taxon>
    </lineage>
</organism>
<protein>
    <submittedName>
        <fullName evidence="2">Uncharacterized protein</fullName>
    </submittedName>
</protein>
<dbReference type="AlphaFoldDB" id="A0AAN9QLG3"/>
<accession>A0AAN9QLG3</accession>
<reference evidence="2 3" key="1">
    <citation type="submission" date="2024-01" db="EMBL/GenBank/DDBJ databases">
        <title>The genomes of 5 underutilized Papilionoideae crops provide insights into root nodulation and disease resistanc.</title>
        <authorList>
            <person name="Jiang F."/>
        </authorList>
    </citation>
    <scope>NUCLEOTIDE SEQUENCE [LARGE SCALE GENOMIC DNA]</scope>
    <source>
        <strain evidence="2">LVBAO_FW01</strain>
        <tissue evidence="2">Leaves</tissue>
    </source>
</reference>
<evidence type="ECO:0000313" key="2">
    <source>
        <dbReference type="EMBL" id="KAK7339782.1"/>
    </source>
</evidence>
<evidence type="ECO:0000256" key="1">
    <source>
        <dbReference type="SAM" id="SignalP"/>
    </source>
</evidence>
<dbReference type="Proteomes" id="UP001367508">
    <property type="component" value="Unassembled WGS sequence"/>
</dbReference>
<keyword evidence="1" id="KW-0732">Signal</keyword>
<feature type="signal peptide" evidence="1">
    <location>
        <begin position="1"/>
        <end position="16"/>
    </location>
</feature>
<name>A0AAN9QLG3_CANGL</name>
<feature type="chain" id="PRO_5043003823" evidence="1">
    <location>
        <begin position="17"/>
        <end position="143"/>
    </location>
</feature>
<sequence>MYLFLLLSQSLGESEAVSNTGLVLEKSTSPNGSIVNPPLFNFGNKVVPSTELTTTDAPSNHSTKLGPIFGLEKLHCQRNQVLIFHRLLLALTKMLTILHKILTNRIFNVNNSYTGIARNRYGGISRESIFQLHASKVSVPFAN</sequence>